<dbReference type="InterPro" id="IPR029010">
    <property type="entry name" value="ThuA-like"/>
</dbReference>
<evidence type="ECO:0000256" key="1">
    <source>
        <dbReference type="SAM" id="MobiDB-lite"/>
    </source>
</evidence>
<feature type="region of interest" description="Disordered" evidence="1">
    <location>
        <begin position="772"/>
        <end position="794"/>
    </location>
</feature>
<dbReference type="SUPFAM" id="SSF50952">
    <property type="entry name" value="Soluble quinoprotein glucose dehydrogenase"/>
    <property type="match status" value="1"/>
</dbReference>
<dbReference type="InterPro" id="IPR012938">
    <property type="entry name" value="Glc/Sorbosone_DH"/>
</dbReference>
<dbReference type="Pfam" id="PF18911">
    <property type="entry name" value="PKD_4"/>
    <property type="match status" value="1"/>
</dbReference>
<dbReference type="InterPro" id="IPR022409">
    <property type="entry name" value="PKD/Chitinase_dom"/>
</dbReference>
<comment type="caution">
    <text evidence="5">The sequence shown here is derived from an EMBL/GenBank/DDBJ whole genome shotgun (WGS) entry which is preliminary data.</text>
</comment>
<dbReference type="SUPFAM" id="SSF52317">
    <property type="entry name" value="Class I glutamine amidotransferase-like"/>
    <property type="match status" value="2"/>
</dbReference>
<dbReference type="GO" id="GO:0005975">
    <property type="term" value="P:carbohydrate metabolic process"/>
    <property type="evidence" value="ECO:0007669"/>
    <property type="project" value="UniProtKB-ARBA"/>
</dbReference>
<dbReference type="InterPro" id="IPR035986">
    <property type="entry name" value="PKD_dom_sf"/>
</dbReference>
<feature type="region of interest" description="Disordered" evidence="1">
    <location>
        <begin position="38"/>
        <end position="57"/>
    </location>
</feature>
<feature type="domain" description="F5/8 type C" evidence="3">
    <location>
        <begin position="166"/>
        <end position="310"/>
    </location>
</feature>
<keyword evidence="6" id="KW-1185">Reference proteome</keyword>
<feature type="signal peptide" evidence="2">
    <location>
        <begin position="1"/>
        <end position="41"/>
    </location>
</feature>
<dbReference type="InterPro" id="IPR000601">
    <property type="entry name" value="PKD_dom"/>
</dbReference>
<proteinExistence type="predicted"/>
<protein>
    <submittedName>
        <fullName evidence="5">Cytochrome C</fullName>
    </submittedName>
</protein>
<accession>A0A1V9ABZ2</accession>
<name>A0A1V9ABZ2_SACPI</name>
<dbReference type="PANTHER" id="PTHR40469:SF2">
    <property type="entry name" value="GALACTOSE-BINDING DOMAIN-LIKE SUPERFAMILY PROTEIN"/>
    <property type="match status" value="1"/>
</dbReference>
<dbReference type="InterPro" id="IPR000421">
    <property type="entry name" value="FA58C"/>
</dbReference>
<dbReference type="InterPro" id="IPR013783">
    <property type="entry name" value="Ig-like_fold"/>
</dbReference>
<organism evidence="5 6">
    <name type="scientific">Saccharomonospora piscinae</name>
    <dbReference type="NCBI Taxonomy" id="687388"/>
    <lineage>
        <taxon>Bacteria</taxon>
        <taxon>Bacillati</taxon>
        <taxon>Actinomycetota</taxon>
        <taxon>Actinomycetes</taxon>
        <taxon>Pseudonocardiales</taxon>
        <taxon>Pseudonocardiaceae</taxon>
        <taxon>Saccharomonospora</taxon>
    </lineage>
</organism>
<dbReference type="STRING" id="1962155.B1813_00325"/>
<dbReference type="Pfam" id="PF07995">
    <property type="entry name" value="GSDH"/>
    <property type="match status" value="1"/>
</dbReference>
<evidence type="ECO:0000259" key="4">
    <source>
        <dbReference type="PROSITE" id="PS50093"/>
    </source>
</evidence>
<dbReference type="InterPro" id="IPR029062">
    <property type="entry name" value="Class_I_gatase-like"/>
</dbReference>
<evidence type="ECO:0000313" key="6">
    <source>
        <dbReference type="Proteomes" id="UP000192591"/>
    </source>
</evidence>
<reference evidence="5 6" key="1">
    <citation type="submission" date="2017-02" db="EMBL/GenBank/DDBJ databases">
        <title>Draft genome of Saccharomonospora sp. 154.</title>
        <authorList>
            <person name="Alonso-Carmona G.S."/>
            <person name="De La Haba R."/>
            <person name="Vera-Gargallo B."/>
            <person name="Sandoval-Trujillo A.H."/>
            <person name="Ramirez-Duran N."/>
            <person name="Ventosa A."/>
        </authorList>
    </citation>
    <scope>NUCLEOTIDE SEQUENCE [LARGE SCALE GENOMIC DNA]</scope>
    <source>
        <strain evidence="5 6">LRS4.154</strain>
    </source>
</reference>
<evidence type="ECO:0000259" key="3">
    <source>
        <dbReference type="PROSITE" id="PS50022"/>
    </source>
</evidence>
<dbReference type="RefSeq" id="WP_081190046.1">
    <property type="nucleotide sequence ID" value="NZ_MWIH01000002.1"/>
</dbReference>
<dbReference type="Pfam" id="PF06283">
    <property type="entry name" value="ThuA"/>
    <property type="match status" value="2"/>
</dbReference>
<feature type="region of interest" description="Disordered" evidence="1">
    <location>
        <begin position="1287"/>
        <end position="1306"/>
    </location>
</feature>
<dbReference type="Gene3D" id="2.60.40.10">
    <property type="entry name" value="Immunoglobulins"/>
    <property type="match status" value="1"/>
</dbReference>
<dbReference type="PANTHER" id="PTHR40469">
    <property type="entry name" value="SECRETED GLYCOSYL HYDROLASE"/>
    <property type="match status" value="1"/>
</dbReference>
<dbReference type="CDD" id="cd00146">
    <property type="entry name" value="PKD"/>
    <property type="match status" value="1"/>
</dbReference>
<feature type="chain" id="PRO_5039097823" evidence="2">
    <location>
        <begin position="42"/>
        <end position="1337"/>
    </location>
</feature>
<keyword evidence="2" id="KW-0732">Signal</keyword>
<dbReference type="InterPro" id="IPR011041">
    <property type="entry name" value="Quinoprot_gluc/sorb_DH_b-prop"/>
</dbReference>
<evidence type="ECO:0000256" key="2">
    <source>
        <dbReference type="SAM" id="SignalP"/>
    </source>
</evidence>
<dbReference type="EMBL" id="MWIH01000002">
    <property type="protein sequence ID" value="OQO94600.1"/>
    <property type="molecule type" value="Genomic_DNA"/>
</dbReference>
<dbReference type="Gene3D" id="2.120.10.30">
    <property type="entry name" value="TolB, C-terminal domain"/>
    <property type="match status" value="1"/>
</dbReference>
<dbReference type="Gene3D" id="3.40.50.880">
    <property type="match status" value="2"/>
</dbReference>
<dbReference type="Pfam" id="PF06439">
    <property type="entry name" value="3keto-disac_hyd"/>
    <property type="match status" value="1"/>
</dbReference>
<sequence>MQRPRPRRSLSGRARPGVVRRATVLATSATLALGLSTAAAASQPAQPQQAAAPPGDQAAAEAVSVLVYHGEATEQDDPVADAAAAIEQLGAQTGEFAVETSSDPAVFSDDKLDAYRGVVFLSADGADLNGGQEAALRRYVQDGGGFLGVRDAARAQPQSDWFTGLLGARPAGSRPTPLEIANVTASGENPPNETASHAVDGKNNTKWLTFDSTGQLAAELAEPTAVSHYALVSANDFPGRDPKDWTLQGSNDGESWTDLDQRTGEDFPDRFQAKQYRFDNDTSYAHYRLDITANDGEDAMQLAEFELYSGEETPPEKPQPQEATVSVVDRQHPANKGLPLTWSRTDAWPNWENNPVGEVHTVAQVQEHTYDPGNTGNGPFHPISWCHDYDGGRAFYTGMGGTAESYDERNFRGHLLGALEWTTGIVRGDCQATIGDNYTVERLTEENLPGRLNQMGEPHGLTTADDGTVFYVGKAACATGPVPDWESEDVGLGCGTIHQWDPETGQASLLASLEVFGNRGSGGELVKTEEGLLGMELDPDFSDNGWFYVYWMPYESIDTEKRIGERTVSRFTYDHGSSSVDEASRVDLLAWDTQIHSCCHAGGGMDFDDEGNLYIATGDSNSSQGSEGYSGNNWTEDYEGVSFQDARRTSGNTNDLNGKILRIHPEDDGSYTVPEGNLFPADEYSGDKTQPEIYVMGVRNPARLHYDPVNDWITTAWVGPDAGEPSPDLGPAKYETATVITEAGNHGWPYCMGNGQPYRDRSNTDASELTGWYDCDNPKNTSPRNTGLEDLPPVKDNMIWYSPQGGGPVYPEREDGSGLPTYELGDETFTQPYLKGGGQAVMDGPTYHRSQVDTGSGVAWPEYWNGKWFLGDQSNANNRVAVTVDPGTVDEAGAPVFGEDLRHIVPPGGDDTELQSWMDAEFGPDGALYLLDYAGGFFSLDDNQKLIRVTYDGGPATPAPNMRADAVQNKPLTVGFTGERSGGVSYAWDFGDGTTSSAANPTHTYDAVGNYTATLTVTYADGETATVEQEVAVECAVPDSNRTVHFRDTDTNVRNHEAAGGCTVDDLIDDESSWAEKSAFVSHVKEVTRDLRKDGVLDKSERQTLVKAARQSDIGGEGDNGYESIFNGTPQSLDGWEQADAGAFSLRPDGSLRSSGGMGMLWYSKQAYGDFSLKLQFRDIAPEGHRANTGVFVRFPDPRTPLEQRPATSCGTKGSARNSQAWVGIYCGHEIQIYDGETGEPQKTGSVYNFDSVYYGRAGVTPKEQWNDYEIRVVDQHYTITRNGKVINEFDNSPGTQSSRDGDPPTDLRQFVDGYIGLQNHGDNDLVEFRNIRVRQL</sequence>
<feature type="compositionally biased region" description="Polar residues" evidence="1">
    <location>
        <begin position="1290"/>
        <end position="1299"/>
    </location>
</feature>
<dbReference type="InterPro" id="IPR011042">
    <property type="entry name" value="6-blade_b-propeller_TolB-like"/>
</dbReference>
<dbReference type="SUPFAM" id="SSF49785">
    <property type="entry name" value="Galactose-binding domain-like"/>
    <property type="match status" value="1"/>
</dbReference>
<dbReference type="InterPro" id="IPR010496">
    <property type="entry name" value="AL/BT2_dom"/>
</dbReference>
<dbReference type="GO" id="GO:0016787">
    <property type="term" value="F:hydrolase activity"/>
    <property type="evidence" value="ECO:0007669"/>
    <property type="project" value="InterPro"/>
</dbReference>
<dbReference type="InterPro" id="IPR008979">
    <property type="entry name" value="Galactose-bd-like_sf"/>
</dbReference>
<dbReference type="Pfam" id="PF22633">
    <property type="entry name" value="F5_F8_type_C_2"/>
    <property type="match status" value="1"/>
</dbReference>
<dbReference type="Gene3D" id="2.60.120.560">
    <property type="entry name" value="Exo-inulinase, domain 1"/>
    <property type="match status" value="1"/>
</dbReference>
<dbReference type="SUPFAM" id="SSF49299">
    <property type="entry name" value="PKD domain"/>
    <property type="match status" value="1"/>
</dbReference>
<dbReference type="Proteomes" id="UP000192591">
    <property type="component" value="Unassembled WGS sequence"/>
</dbReference>
<dbReference type="SMART" id="SM00089">
    <property type="entry name" value="PKD"/>
    <property type="match status" value="1"/>
</dbReference>
<feature type="domain" description="PKD" evidence="4">
    <location>
        <begin position="977"/>
        <end position="1034"/>
    </location>
</feature>
<dbReference type="PROSITE" id="PS50022">
    <property type="entry name" value="FA58C_3"/>
    <property type="match status" value="1"/>
</dbReference>
<dbReference type="PROSITE" id="PS50093">
    <property type="entry name" value="PKD"/>
    <property type="match status" value="1"/>
</dbReference>
<gene>
    <name evidence="5" type="ORF">B1813_00325</name>
</gene>
<evidence type="ECO:0000313" key="5">
    <source>
        <dbReference type="EMBL" id="OQO94600.1"/>
    </source>
</evidence>